<accession>A0A426XG21</accession>
<name>A0A426XG21_ENSVE</name>
<feature type="compositionally biased region" description="Basic and acidic residues" evidence="1">
    <location>
        <begin position="20"/>
        <end position="31"/>
    </location>
</feature>
<sequence>MTIPYMLQRANQYIATETLVAEKREGQKHPQAEPSRGPPLGLPRRRKERGEQTIPRPPNVPLNSTQTEIFLQGREKGLLKTPNPLRSRAEDRDRRCYYRFHRDYEHDTEKCYDLKNQIENLILHIHLD</sequence>
<comment type="caution">
    <text evidence="2">The sequence shown here is derived from an EMBL/GenBank/DDBJ whole genome shotgun (WGS) entry which is preliminary data.</text>
</comment>
<gene>
    <name evidence="2" type="ORF">B296_00033522</name>
</gene>
<evidence type="ECO:0000256" key="1">
    <source>
        <dbReference type="SAM" id="MobiDB-lite"/>
    </source>
</evidence>
<feature type="region of interest" description="Disordered" evidence="1">
    <location>
        <begin position="20"/>
        <end position="66"/>
    </location>
</feature>
<evidence type="ECO:0000313" key="3">
    <source>
        <dbReference type="Proteomes" id="UP000287651"/>
    </source>
</evidence>
<dbReference type="AlphaFoldDB" id="A0A426XG21"/>
<proteinExistence type="predicted"/>
<evidence type="ECO:0000313" key="2">
    <source>
        <dbReference type="EMBL" id="RRT38414.1"/>
    </source>
</evidence>
<reference evidence="2 3" key="1">
    <citation type="journal article" date="2014" name="Agronomy (Basel)">
        <title>A Draft Genome Sequence for Ensete ventricosum, the Drought-Tolerant Tree Against Hunger.</title>
        <authorList>
            <person name="Harrison J."/>
            <person name="Moore K.A."/>
            <person name="Paszkiewicz K."/>
            <person name="Jones T."/>
            <person name="Grant M."/>
            <person name="Ambacheew D."/>
            <person name="Muzemil S."/>
            <person name="Studholme D.J."/>
        </authorList>
    </citation>
    <scope>NUCLEOTIDE SEQUENCE [LARGE SCALE GENOMIC DNA]</scope>
</reference>
<dbReference type="Proteomes" id="UP000287651">
    <property type="component" value="Unassembled WGS sequence"/>
</dbReference>
<protein>
    <submittedName>
        <fullName evidence="2">Uncharacterized protein</fullName>
    </submittedName>
</protein>
<organism evidence="2 3">
    <name type="scientific">Ensete ventricosum</name>
    <name type="common">Abyssinian banana</name>
    <name type="synonym">Musa ensete</name>
    <dbReference type="NCBI Taxonomy" id="4639"/>
    <lineage>
        <taxon>Eukaryota</taxon>
        <taxon>Viridiplantae</taxon>
        <taxon>Streptophyta</taxon>
        <taxon>Embryophyta</taxon>
        <taxon>Tracheophyta</taxon>
        <taxon>Spermatophyta</taxon>
        <taxon>Magnoliopsida</taxon>
        <taxon>Liliopsida</taxon>
        <taxon>Zingiberales</taxon>
        <taxon>Musaceae</taxon>
        <taxon>Ensete</taxon>
    </lineage>
</organism>
<dbReference type="EMBL" id="AMZH03021244">
    <property type="protein sequence ID" value="RRT38414.1"/>
    <property type="molecule type" value="Genomic_DNA"/>
</dbReference>